<reference evidence="1 2" key="1">
    <citation type="submission" date="2016-12" db="EMBL/GenBank/DDBJ databases">
        <title>The draft genome sequence of Actinophytocola sp. 11-183.</title>
        <authorList>
            <person name="Wang W."/>
            <person name="Yuan L."/>
        </authorList>
    </citation>
    <scope>NUCLEOTIDE SEQUENCE [LARGE SCALE GENOMIC DNA]</scope>
    <source>
        <strain evidence="1 2">11-183</strain>
    </source>
</reference>
<dbReference type="Proteomes" id="UP000185596">
    <property type="component" value="Unassembled WGS sequence"/>
</dbReference>
<dbReference type="OrthoDB" id="3691235at2"/>
<proteinExistence type="predicted"/>
<name>A0A1Q8CTE8_9PSEU</name>
<dbReference type="EMBL" id="MSIE01000015">
    <property type="protein sequence ID" value="OLF17633.1"/>
    <property type="molecule type" value="Genomic_DNA"/>
</dbReference>
<sequence>MSTTFDINHDGYLDINEQLLREVRELGRIISDLNTALLNIPEAIWGDAELIYREEMADWNQIYGRIHEEINEKTMSSIDVHEIYKNGDYQGTRIMLG</sequence>
<dbReference type="RefSeq" id="WP_075125425.1">
    <property type="nucleotide sequence ID" value="NZ_MSIE01000015.1"/>
</dbReference>
<evidence type="ECO:0000313" key="1">
    <source>
        <dbReference type="EMBL" id="OLF17633.1"/>
    </source>
</evidence>
<dbReference type="STRING" id="1912961.BU204_10475"/>
<dbReference type="AlphaFoldDB" id="A0A1Q8CTE8"/>
<accession>A0A1Q8CTE8</accession>
<organism evidence="1 2">
    <name type="scientific">Actinophytocola xanthii</name>
    <dbReference type="NCBI Taxonomy" id="1912961"/>
    <lineage>
        <taxon>Bacteria</taxon>
        <taxon>Bacillati</taxon>
        <taxon>Actinomycetota</taxon>
        <taxon>Actinomycetes</taxon>
        <taxon>Pseudonocardiales</taxon>
        <taxon>Pseudonocardiaceae</taxon>
    </lineage>
</organism>
<protein>
    <submittedName>
        <fullName evidence="1">Uncharacterized protein</fullName>
    </submittedName>
</protein>
<keyword evidence="2" id="KW-1185">Reference proteome</keyword>
<gene>
    <name evidence="1" type="ORF">BU204_10475</name>
</gene>
<comment type="caution">
    <text evidence="1">The sequence shown here is derived from an EMBL/GenBank/DDBJ whole genome shotgun (WGS) entry which is preliminary data.</text>
</comment>
<evidence type="ECO:0000313" key="2">
    <source>
        <dbReference type="Proteomes" id="UP000185596"/>
    </source>
</evidence>